<dbReference type="InterPro" id="IPR054347">
    <property type="entry name" value="TOTE_primase"/>
</dbReference>
<reference evidence="2" key="1">
    <citation type="journal article" date="2015" name="Nature">
        <title>Complex archaea that bridge the gap between prokaryotes and eukaryotes.</title>
        <authorList>
            <person name="Spang A."/>
            <person name="Saw J.H."/>
            <person name="Jorgensen S.L."/>
            <person name="Zaremba-Niedzwiedzka K."/>
            <person name="Martijn J."/>
            <person name="Lind A.E."/>
            <person name="van Eijk R."/>
            <person name="Schleper C."/>
            <person name="Guy L."/>
            <person name="Ettema T.J."/>
        </authorList>
    </citation>
    <scope>NUCLEOTIDE SEQUENCE</scope>
</reference>
<evidence type="ECO:0000259" key="1">
    <source>
        <dbReference type="Pfam" id="PF22548"/>
    </source>
</evidence>
<accession>A0A0F9FV34</accession>
<protein>
    <recommendedName>
        <fullName evidence="1">TOTE conflict system primase domain-containing protein</fullName>
    </recommendedName>
</protein>
<organism evidence="2">
    <name type="scientific">marine sediment metagenome</name>
    <dbReference type="NCBI Taxonomy" id="412755"/>
    <lineage>
        <taxon>unclassified sequences</taxon>
        <taxon>metagenomes</taxon>
        <taxon>ecological metagenomes</taxon>
    </lineage>
</organism>
<dbReference type="Pfam" id="PF22548">
    <property type="entry name" value="AEP-TOTE"/>
    <property type="match status" value="1"/>
</dbReference>
<comment type="caution">
    <text evidence="2">The sequence shown here is derived from an EMBL/GenBank/DDBJ whole genome shotgun (WGS) entry which is preliminary data.</text>
</comment>
<sequence length="137" mass="15511">MGTDTAAGWAARATVLANWALKHLINRDDAWGRYIPKPACIKDSITRDLLVQHFKGETTIGLYTTSIDQTCRWCVWDFDNHDDDPDTAKSNHNRAIALADQLTKRGMFPLIESSDGRGSFHLWIVFDHPVPVDALYR</sequence>
<dbReference type="AlphaFoldDB" id="A0A0F9FV34"/>
<feature type="non-terminal residue" evidence="2">
    <location>
        <position position="137"/>
    </location>
</feature>
<evidence type="ECO:0000313" key="2">
    <source>
        <dbReference type="EMBL" id="KKL90264.1"/>
    </source>
</evidence>
<gene>
    <name evidence="2" type="ORF">LCGC14_1906410</name>
</gene>
<feature type="domain" description="TOTE conflict system primase" evidence="1">
    <location>
        <begin position="45"/>
        <end position="132"/>
    </location>
</feature>
<dbReference type="EMBL" id="LAZR01020054">
    <property type="protein sequence ID" value="KKL90264.1"/>
    <property type="molecule type" value="Genomic_DNA"/>
</dbReference>
<proteinExistence type="predicted"/>
<name>A0A0F9FV34_9ZZZZ</name>